<dbReference type="AlphaFoldDB" id="A0A0I9S932"/>
<evidence type="ECO:0000313" key="1">
    <source>
        <dbReference type="EMBL" id="KFX74251.1"/>
    </source>
</evidence>
<accession>A0A0I9S932</accession>
<reference evidence="1" key="2">
    <citation type="submission" date="2014-07" db="EMBL/GenBank/DDBJ databases">
        <title>Genetics and epidemiology of antimicrobial resistance in B. fragilis group.</title>
        <authorList>
            <person name="Sydenham T.V."/>
            <person name="Hasman H."/>
            <person name="Kemp M."/>
            <person name="Justesen U.S."/>
        </authorList>
    </citation>
    <scope>NUCLEOTIDE SEQUENCE [LARGE SCALE GENOMIC DNA]</scope>
    <source>
        <strain evidence="1">DCMOUH0018B</strain>
    </source>
</reference>
<sequence length="61" mass="7058">MTTVGENSTYFRTFATDRKQVDFGREKGVFPLGLIQEERVEECTVLGLKNKREKAFLPFKT</sequence>
<dbReference type="EMBL" id="JMZZ02000152">
    <property type="protein sequence ID" value="KFX74251.1"/>
    <property type="molecule type" value="Genomic_DNA"/>
</dbReference>
<reference evidence="1" key="1">
    <citation type="book" date="2014" name="THE 24TH EUROPEAN CONGRESS OF CLINICAL MICROBIOLOGY AND INFECTIOUS DISEASES" publisher="ECCMID 2014" city="Barcelona, Spain">
        <title>Identification of resistance genes in three multidrug-resistant Bacteroides fragilis isolates by whole genome sequencing.</title>
        <editorList>
            <person name="Unknown"/>
            <person name="A."/>
        </editorList>
        <authorList>
            <person name="Sydenham T.V."/>
            <person name="Hasman H."/>
            <person name="Wang M."/>
            <person name="Soki J."/>
            <person name="Nagy E."/>
            <person name="Justesen U.S."/>
        </authorList>
    </citation>
    <scope>NUCLEOTIDE SEQUENCE</scope>
    <source>
        <strain evidence="1">DCMOUH0018B</strain>
    </source>
</reference>
<organism evidence="1">
    <name type="scientific">Bacteroides fragilis</name>
    <dbReference type="NCBI Taxonomy" id="817"/>
    <lineage>
        <taxon>Bacteria</taxon>
        <taxon>Pseudomonadati</taxon>
        <taxon>Bacteroidota</taxon>
        <taxon>Bacteroidia</taxon>
        <taxon>Bacteroidales</taxon>
        <taxon>Bacteroidaceae</taxon>
        <taxon>Bacteroides</taxon>
    </lineage>
</organism>
<comment type="caution">
    <text evidence="1">The sequence shown here is derived from an EMBL/GenBank/DDBJ whole genome shotgun (WGS) entry which is preliminary data.</text>
</comment>
<proteinExistence type="predicted"/>
<dbReference type="PATRIC" id="fig|817.53.peg.2745"/>
<protein>
    <submittedName>
        <fullName evidence="1">Uncharacterized protein</fullName>
    </submittedName>
</protein>
<name>A0A0I9S932_BACFG</name>
<gene>
    <name evidence="1" type="ORF">EE52_0213245</name>
</gene>